<dbReference type="GO" id="GO:0006283">
    <property type="term" value="P:transcription-coupled nucleotide-excision repair"/>
    <property type="evidence" value="ECO:0007669"/>
    <property type="project" value="InterPro"/>
</dbReference>
<dbReference type="OrthoDB" id="361494at2759"/>
<organism evidence="2 3">
    <name type="scientific">Toxocara canis</name>
    <name type="common">Canine roundworm</name>
    <dbReference type="NCBI Taxonomy" id="6265"/>
    <lineage>
        <taxon>Eukaryota</taxon>
        <taxon>Metazoa</taxon>
        <taxon>Ecdysozoa</taxon>
        <taxon>Nematoda</taxon>
        <taxon>Chromadorea</taxon>
        <taxon>Rhabditida</taxon>
        <taxon>Spirurina</taxon>
        <taxon>Ascaridomorpha</taxon>
        <taxon>Ascaridoidea</taxon>
        <taxon>Toxocaridae</taxon>
        <taxon>Toxocara</taxon>
    </lineage>
</organism>
<feature type="repeat" description="WD" evidence="1">
    <location>
        <begin position="298"/>
        <end position="339"/>
    </location>
</feature>
<dbReference type="SMART" id="SM00320">
    <property type="entry name" value="WD40"/>
    <property type="match status" value="5"/>
</dbReference>
<evidence type="ECO:0000313" key="3">
    <source>
        <dbReference type="Proteomes" id="UP000031036"/>
    </source>
</evidence>
<keyword evidence="3" id="KW-1185">Reference proteome</keyword>
<feature type="repeat" description="WD" evidence="1">
    <location>
        <begin position="393"/>
        <end position="425"/>
    </location>
</feature>
<reference evidence="2 3" key="1">
    <citation type="submission" date="2014-11" db="EMBL/GenBank/DDBJ databases">
        <title>Genetic blueprint of the zoonotic pathogen Toxocara canis.</title>
        <authorList>
            <person name="Zhu X.-Q."/>
            <person name="Korhonen P.K."/>
            <person name="Cai H."/>
            <person name="Young N.D."/>
            <person name="Nejsum P."/>
            <person name="von Samson-Himmelstjerna G."/>
            <person name="Boag P.R."/>
            <person name="Tan P."/>
            <person name="Li Q."/>
            <person name="Min J."/>
            <person name="Yang Y."/>
            <person name="Wang X."/>
            <person name="Fang X."/>
            <person name="Hall R.S."/>
            <person name="Hofmann A."/>
            <person name="Sternberg P.W."/>
            <person name="Jex A.R."/>
            <person name="Gasser R.B."/>
        </authorList>
    </citation>
    <scope>NUCLEOTIDE SEQUENCE [LARGE SCALE GENOMIC DNA]</scope>
    <source>
        <strain evidence="2">PN_DK_2014</strain>
    </source>
</reference>
<dbReference type="PROSITE" id="PS50294">
    <property type="entry name" value="WD_REPEATS_REGION"/>
    <property type="match status" value="2"/>
</dbReference>
<dbReference type="InterPro" id="IPR015943">
    <property type="entry name" value="WD40/YVTN_repeat-like_dom_sf"/>
</dbReference>
<proteinExistence type="predicted"/>
<dbReference type="PANTHER" id="PTHR46202:SF1">
    <property type="entry name" value="DNA EXCISION REPAIR PROTEIN ERCC-8"/>
    <property type="match status" value="1"/>
</dbReference>
<dbReference type="InterPro" id="IPR036322">
    <property type="entry name" value="WD40_repeat_dom_sf"/>
</dbReference>
<sequence length="452" mass="51574">MILNLDAAMNLGHRSNRNRMAQKFPSNPQKFTADVNLKQILAHECRATTRCCENAEGSSFSPRCFLRSQLGGRTRADDLFSNFKRKVIEKRIKHLRISWRHRIPFMPSNEYGIFCMDIDPVEQRYLLCGSCNGVISIVDLEMPLSKDSTRSLEHAIVSSTHRHGHKFLVTSCQWFPQDTSTFLSASMDKTMKLWDTNKMKVVDEYAFREEVVQFHWSGVPSRRSLIAVANMTSNIELIDPRAGDAIQNLRWKTEYVSAVRWSPEHDNFLLTGGKHGNVVLWDVRSAKSHLKTLCAPLENAHPACVGGIRFSDDGLHVVSMSIDRVLRVWRAHTMELVNTIKLPKESIDAALRVPSIHFDIMSEDGVLRACIPLGDEVLVLNVEETRNAYRSLLVGHFQFVNACVYRKERHQVISSSNDRMILVWSPAMDEILPDGLSDAVRRLQLDEWSDED</sequence>
<evidence type="ECO:0000256" key="1">
    <source>
        <dbReference type="PROSITE-ProRule" id="PRU00221"/>
    </source>
</evidence>
<dbReference type="AlphaFoldDB" id="A0A0B2VV52"/>
<dbReference type="STRING" id="6265.A0A0B2VV52"/>
<feature type="repeat" description="WD" evidence="1">
    <location>
        <begin position="162"/>
        <end position="204"/>
    </location>
</feature>
<evidence type="ECO:0000313" key="2">
    <source>
        <dbReference type="EMBL" id="KHN85568.1"/>
    </source>
</evidence>
<protein>
    <submittedName>
        <fullName evidence="2">DNA excision repair protein ERCC-8</fullName>
    </submittedName>
</protein>
<feature type="repeat" description="WD" evidence="1">
    <location>
        <begin position="249"/>
        <end position="291"/>
    </location>
</feature>
<dbReference type="Gene3D" id="2.130.10.10">
    <property type="entry name" value="YVTN repeat-like/Quinoprotein amine dehydrogenase"/>
    <property type="match status" value="1"/>
</dbReference>
<name>A0A0B2VV52_TOXCA</name>
<comment type="caution">
    <text evidence="2">The sequence shown here is derived from an EMBL/GenBank/DDBJ whole genome shotgun (WGS) entry which is preliminary data.</text>
</comment>
<keyword evidence="1" id="KW-0853">WD repeat</keyword>
<dbReference type="OMA" id="LRISWRH"/>
<dbReference type="PANTHER" id="PTHR46202">
    <property type="entry name" value="DNA EXCISION REPAIR PROTEIN ERCC-8"/>
    <property type="match status" value="1"/>
</dbReference>
<dbReference type="GO" id="GO:0043161">
    <property type="term" value="P:proteasome-mediated ubiquitin-dependent protein catabolic process"/>
    <property type="evidence" value="ECO:0007669"/>
    <property type="project" value="TreeGrafter"/>
</dbReference>
<dbReference type="PROSITE" id="PS50082">
    <property type="entry name" value="WD_REPEATS_2"/>
    <property type="match status" value="4"/>
</dbReference>
<dbReference type="SUPFAM" id="SSF50978">
    <property type="entry name" value="WD40 repeat-like"/>
    <property type="match status" value="1"/>
</dbReference>
<dbReference type="EMBL" id="JPKZ01000758">
    <property type="protein sequence ID" value="KHN85568.1"/>
    <property type="molecule type" value="Genomic_DNA"/>
</dbReference>
<gene>
    <name evidence="2" type="primary">ERCC8</name>
    <name evidence="2" type="ORF">Tcan_17063</name>
</gene>
<dbReference type="Pfam" id="PF00400">
    <property type="entry name" value="WD40"/>
    <property type="match status" value="4"/>
</dbReference>
<dbReference type="Proteomes" id="UP000031036">
    <property type="component" value="Unassembled WGS sequence"/>
</dbReference>
<dbReference type="InterPro" id="IPR042238">
    <property type="entry name" value="Rad28/ERCC8/Ckn1/ATCSA-1"/>
</dbReference>
<accession>A0A0B2VV52</accession>
<dbReference type="GO" id="GO:0031464">
    <property type="term" value="C:Cul4A-RING E3 ubiquitin ligase complex"/>
    <property type="evidence" value="ECO:0007669"/>
    <property type="project" value="TreeGrafter"/>
</dbReference>
<dbReference type="GO" id="GO:0000109">
    <property type="term" value="C:nucleotide-excision repair complex"/>
    <property type="evidence" value="ECO:0007669"/>
    <property type="project" value="TreeGrafter"/>
</dbReference>
<dbReference type="InterPro" id="IPR001680">
    <property type="entry name" value="WD40_rpt"/>
</dbReference>
<dbReference type="GO" id="GO:0000209">
    <property type="term" value="P:protein polyubiquitination"/>
    <property type="evidence" value="ECO:0007669"/>
    <property type="project" value="TreeGrafter"/>
</dbReference>